<evidence type="ECO:0000313" key="1">
    <source>
        <dbReference type="EnsemblPlants" id="AET1Gv20197600.7"/>
    </source>
</evidence>
<dbReference type="AlphaFoldDB" id="A0A452XX71"/>
<protein>
    <submittedName>
        <fullName evidence="1">Uncharacterized protein</fullName>
    </submittedName>
</protein>
<reference evidence="2" key="1">
    <citation type="journal article" date="2014" name="Science">
        <title>Ancient hybridizations among the ancestral genomes of bread wheat.</title>
        <authorList>
            <consortium name="International Wheat Genome Sequencing Consortium,"/>
            <person name="Marcussen T."/>
            <person name="Sandve S.R."/>
            <person name="Heier L."/>
            <person name="Spannagl M."/>
            <person name="Pfeifer M."/>
            <person name="Jakobsen K.S."/>
            <person name="Wulff B.B."/>
            <person name="Steuernagel B."/>
            <person name="Mayer K.F."/>
            <person name="Olsen O.A."/>
        </authorList>
    </citation>
    <scope>NUCLEOTIDE SEQUENCE [LARGE SCALE GENOMIC DNA]</scope>
    <source>
        <strain evidence="2">cv. AL8/78</strain>
    </source>
</reference>
<reference evidence="1" key="5">
    <citation type="journal article" date="2021" name="G3 (Bethesda)">
        <title>Aegilops tauschii genome assembly Aet v5.0 features greater sequence contiguity and improved annotation.</title>
        <authorList>
            <person name="Wang L."/>
            <person name="Zhu T."/>
            <person name="Rodriguez J.C."/>
            <person name="Deal K.R."/>
            <person name="Dubcovsky J."/>
            <person name="McGuire P.E."/>
            <person name="Lux T."/>
            <person name="Spannagl M."/>
            <person name="Mayer K.F.X."/>
            <person name="Baldrich P."/>
            <person name="Meyers B.C."/>
            <person name="Huo N."/>
            <person name="Gu Y.Q."/>
            <person name="Zhou H."/>
            <person name="Devos K.M."/>
            <person name="Bennetzen J.L."/>
            <person name="Unver T."/>
            <person name="Budak H."/>
            <person name="Gulick P.J."/>
            <person name="Galiba G."/>
            <person name="Kalapos B."/>
            <person name="Nelson D.R."/>
            <person name="Li P."/>
            <person name="You F.M."/>
            <person name="Luo M.C."/>
            <person name="Dvorak J."/>
        </authorList>
    </citation>
    <scope>NUCLEOTIDE SEQUENCE [LARGE SCALE GENOMIC DNA]</scope>
    <source>
        <strain evidence="1">cv. AL8/78</strain>
    </source>
</reference>
<reference evidence="2" key="2">
    <citation type="journal article" date="2017" name="Nat. Plants">
        <title>The Aegilops tauschii genome reveals multiple impacts of transposons.</title>
        <authorList>
            <person name="Zhao G."/>
            <person name="Zou C."/>
            <person name="Li K."/>
            <person name="Wang K."/>
            <person name="Li T."/>
            <person name="Gao L."/>
            <person name="Zhang X."/>
            <person name="Wang H."/>
            <person name="Yang Z."/>
            <person name="Liu X."/>
            <person name="Jiang W."/>
            <person name="Mao L."/>
            <person name="Kong X."/>
            <person name="Jiao Y."/>
            <person name="Jia J."/>
        </authorList>
    </citation>
    <scope>NUCLEOTIDE SEQUENCE [LARGE SCALE GENOMIC DNA]</scope>
    <source>
        <strain evidence="2">cv. AL8/78</strain>
    </source>
</reference>
<keyword evidence="2" id="KW-1185">Reference proteome</keyword>
<sequence>IDFLKLQKVSLRTILELAVLLKRREQLTASAFSCLEKIFVILRTLLLSRLGCRLSMGPNSTYLGCLFCFSKDDIFFPVMQS</sequence>
<dbReference type="Proteomes" id="UP000015105">
    <property type="component" value="Chromosome 1D"/>
</dbReference>
<dbReference type="Gramene" id="AET1Gv20197600.7">
    <property type="protein sequence ID" value="AET1Gv20197600.7"/>
    <property type="gene ID" value="AET1Gv20197600"/>
</dbReference>
<reference evidence="1" key="4">
    <citation type="submission" date="2019-03" db="UniProtKB">
        <authorList>
            <consortium name="EnsemblPlants"/>
        </authorList>
    </citation>
    <scope>IDENTIFICATION</scope>
</reference>
<reference evidence="1" key="3">
    <citation type="journal article" date="2017" name="Nature">
        <title>Genome sequence of the progenitor of the wheat D genome Aegilops tauschii.</title>
        <authorList>
            <person name="Luo M.C."/>
            <person name="Gu Y.Q."/>
            <person name="Puiu D."/>
            <person name="Wang H."/>
            <person name="Twardziok S.O."/>
            <person name="Deal K.R."/>
            <person name="Huo N."/>
            <person name="Zhu T."/>
            <person name="Wang L."/>
            <person name="Wang Y."/>
            <person name="McGuire P.E."/>
            <person name="Liu S."/>
            <person name="Long H."/>
            <person name="Ramasamy R.K."/>
            <person name="Rodriguez J.C."/>
            <person name="Van S.L."/>
            <person name="Yuan L."/>
            <person name="Wang Z."/>
            <person name="Xia Z."/>
            <person name="Xiao L."/>
            <person name="Anderson O.D."/>
            <person name="Ouyang S."/>
            <person name="Liang Y."/>
            <person name="Zimin A.V."/>
            <person name="Pertea G."/>
            <person name="Qi P."/>
            <person name="Bennetzen J.L."/>
            <person name="Dai X."/>
            <person name="Dawson M.W."/>
            <person name="Muller H.G."/>
            <person name="Kugler K."/>
            <person name="Rivarola-Duarte L."/>
            <person name="Spannagl M."/>
            <person name="Mayer K.F.X."/>
            <person name="Lu F.H."/>
            <person name="Bevan M.W."/>
            <person name="Leroy P."/>
            <person name="Li P."/>
            <person name="You F.M."/>
            <person name="Sun Q."/>
            <person name="Liu Z."/>
            <person name="Lyons E."/>
            <person name="Wicker T."/>
            <person name="Salzberg S.L."/>
            <person name="Devos K.M."/>
            <person name="Dvorak J."/>
        </authorList>
    </citation>
    <scope>NUCLEOTIDE SEQUENCE [LARGE SCALE GENOMIC DNA]</scope>
    <source>
        <strain evidence="1">cv. AL8/78</strain>
    </source>
</reference>
<organism evidence="1 2">
    <name type="scientific">Aegilops tauschii subsp. strangulata</name>
    <name type="common">Goatgrass</name>
    <dbReference type="NCBI Taxonomy" id="200361"/>
    <lineage>
        <taxon>Eukaryota</taxon>
        <taxon>Viridiplantae</taxon>
        <taxon>Streptophyta</taxon>
        <taxon>Embryophyta</taxon>
        <taxon>Tracheophyta</taxon>
        <taxon>Spermatophyta</taxon>
        <taxon>Magnoliopsida</taxon>
        <taxon>Liliopsida</taxon>
        <taxon>Poales</taxon>
        <taxon>Poaceae</taxon>
        <taxon>BOP clade</taxon>
        <taxon>Pooideae</taxon>
        <taxon>Triticodae</taxon>
        <taxon>Triticeae</taxon>
        <taxon>Triticinae</taxon>
        <taxon>Aegilops</taxon>
    </lineage>
</organism>
<evidence type="ECO:0000313" key="2">
    <source>
        <dbReference type="Proteomes" id="UP000015105"/>
    </source>
</evidence>
<proteinExistence type="predicted"/>
<name>A0A452XX71_AEGTS</name>
<accession>A0A452XX71</accession>
<dbReference type="EnsemblPlants" id="AET1Gv20197600.7">
    <property type="protein sequence ID" value="AET1Gv20197600.7"/>
    <property type="gene ID" value="AET1Gv20197600"/>
</dbReference>